<reference evidence="3" key="1">
    <citation type="submission" date="2013-01" db="EMBL/GenBank/DDBJ databases">
        <title>Draft Genome Sequence of a Mulberry Tree, Morus notabilis C.K. Schneid.</title>
        <authorList>
            <person name="He N."/>
            <person name="Zhao S."/>
        </authorList>
    </citation>
    <scope>NUCLEOTIDE SEQUENCE</scope>
</reference>
<evidence type="ECO:0000256" key="1">
    <source>
        <dbReference type="SAM" id="MobiDB-lite"/>
    </source>
</evidence>
<protein>
    <submittedName>
        <fullName evidence="2">Uncharacterized protein</fullName>
    </submittedName>
</protein>
<accession>W9SLP4</accession>
<name>W9SLP4_9ROSA</name>
<feature type="compositionally biased region" description="Gly residues" evidence="1">
    <location>
        <begin position="36"/>
        <end position="50"/>
    </location>
</feature>
<feature type="region of interest" description="Disordered" evidence="1">
    <location>
        <begin position="24"/>
        <end position="50"/>
    </location>
</feature>
<keyword evidence="3" id="KW-1185">Reference proteome</keyword>
<gene>
    <name evidence="2" type="ORF">L484_000563</name>
</gene>
<evidence type="ECO:0000313" key="3">
    <source>
        <dbReference type="Proteomes" id="UP000030645"/>
    </source>
</evidence>
<organism evidence="2 3">
    <name type="scientific">Morus notabilis</name>
    <dbReference type="NCBI Taxonomy" id="981085"/>
    <lineage>
        <taxon>Eukaryota</taxon>
        <taxon>Viridiplantae</taxon>
        <taxon>Streptophyta</taxon>
        <taxon>Embryophyta</taxon>
        <taxon>Tracheophyta</taxon>
        <taxon>Spermatophyta</taxon>
        <taxon>Magnoliopsida</taxon>
        <taxon>eudicotyledons</taxon>
        <taxon>Gunneridae</taxon>
        <taxon>Pentapetalae</taxon>
        <taxon>rosids</taxon>
        <taxon>fabids</taxon>
        <taxon>Rosales</taxon>
        <taxon>Moraceae</taxon>
        <taxon>Moreae</taxon>
        <taxon>Morus</taxon>
    </lineage>
</organism>
<dbReference type="AlphaFoldDB" id="W9SLP4"/>
<proteinExistence type="predicted"/>
<dbReference type="Proteomes" id="UP000030645">
    <property type="component" value="Unassembled WGS sequence"/>
</dbReference>
<feature type="compositionally biased region" description="Acidic residues" evidence="1">
    <location>
        <begin position="25"/>
        <end position="34"/>
    </location>
</feature>
<evidence type="ECO:0000313" key="2">
    <source>
        <dbReference type="EMBL" id="EXC40989.1"/>
    </source>
</evidence>
<sequence length="50" mass="5120">MEGEVVMALQGEWPRESSGVCTLDGDYDGGEMDSDGGNGCRLAPGGGDKI</sequence>
<dbReference type="EMBL" id="KE621557">
    <property type="protein sequence ID" value="EXC40989.1"/>
    <property type="molecule type" value="Genomic_DNA"/>
</dbReference>